<sequence length="97" mass="10657">MAVIALPSFSKGEIAPSLHARVDTAMYKTGLRKARNAIIHPYGGISNRPGTVCIGPVKDHTVSTTRLFRFHLGDTDQYVLEFGAAYMRVIRNDAIVL</sequence>
<feature type="non-terminal residue" evidence="1">
    <location>
        <position position="97"/>
    </location>
</feature>
<name>A0A0F8Z301_9ZZZZ</name>
<evidence type="ECO:0000313" key="1">
    <source>
        <dbReference type="EMBL" id="KKK54441.1"/>
    </source>
</evidence>
<proteinExistence type="predicted"/>
<dbReference type="AlphaFoldDB" id="A0A0F8Z301"/>
<organism evidence="1">
    <name type="scientific">marine sediment metagenome</name>
    <dbReference type="NCBI Taxonomy" id="412755"/>
    <lineage>
        <taxon>unclassified sequences</taxon>
        <taxon>metagenomes</taxon>
        <taxon>ecological metagenomes</taxon>
    </lineage>
</organism>
<gene>
    <name evidence="1" type="ORF">LCGC14_3084740</name>
</gene>
<dbReference type="EMBL" id="LAZR01065991">
    <property type="protein sequence ID" value="KKK54441.1"/>
    <property type="molecule type" value="Genomic_DNA"/>
</dbReference>
<reference evidence="1" key="1">
    <citation type="journal article" date="2015" name="Nature">
        <title>Complex archaea that bridge the gap between prokaryotes and eukaryotes.</title>
        <authorList>
            <person name="Spang A."/>
            <person name="Saw J.H."/>
            <person name="Jorgensen S.L."/>
            <person name="Zaremba-Niedzwiedzka K."/>
            <person name="Martijn J."/>
            <person name="Lind A.E."/>
            <person name="van Eijk R."/>
            <person name="Schleper C."/>
            <person name="Guy L."/>
            <person name="Ettema T.J."/>
        </authorList>
    </citation>
    <scope>NUCLEOTIDE SEQUENCE</scope>
</reference>
<protein>
    <submittedName>
        <fullName evidence="1">Uncharacterized protein</fullName>
    </submittedName>
</protein>
<accession>A0A0F8Z301</accession>
<comment type="caution">
    <text evidence="1">The sequence shown here is derived from an EMBL/GenBank/DDBJ whole genome shotgun (WGS) entry which is preliminary data.</text>
</comment>